<keyword evidence="5" id="KW-0547">Nucleotide-binding</keyword>
<dbReference type="GO" id="GO:0005886">
    <property type="term" value="C:plasma membrane"/>
    <property type="evidence" value="ECO:0007669"/>
    <property type="project" value="UniProtKB-SubCell"/>
</dbReference>
<dbReference type="InterPro" id="IPR011527">
    <property type="entry name" value="ABC1_TM_dom"/>
</dbReference>
<dbReference type="GO" id="GO:0016887">
    <property type="term" value="F:ATP hydrolysis activity"/>
    <property type="evidence" value="ECO:0007669"/>
    <property type="project" value="InterPro"/>
</dbReference>
<keyword evidence="13" id="KW-1185">Reference proteome</keyword>
<dbReference type="InterPro" id="IPR003593">
    <property type="entry name" value="AAA+_ATPase"/>
</dbReference>
<feature type="transmembrane region" description="Helical" evidence="9">
    <location>
        <begin position="286"/>
        <end position="304"/>
    </location>
</feature>
<evidence type="ECO:0000313" key="12">
    <source>
        <dbReference type="EMBL" id="SHI10678.1"/>
    </source>
</evidence>
<dbReference type="SUPFAM" id="SSF90123">
    <property type="entry name" value="ABC transporter transmembrane region"/>
    <property type="match status" value="1"/>
</dbReference>
<dbReference type="Gene3D" id="1.20.1560.10">
    <property type="entry name" value="ABC transporter type 1, transmembrane domain"/>
    <property type="match status" value="1"/>
</dbReference>
<dbReference type="SMART" id="SM00382">
    <property type="entry name" value="AAA"/>
    <property type="match status" value="1"/>
</dbReference>
<dbReference type="GeneID" id="89508587"/>
<evidence type="ECO:0000256" key="3">
    <source>
        <dbReference type="ARBA" id="ARBA00022475"/>
    </source>
</evidence>
<dbReference type="PROSITE" id="PS50893">
    <property type="entry name" value="ABC_TRANSPORTER_2"/>
    <property type="match status" value="1"/>
</dbReference>
<dbReference type="InterPro" id="IPR017871">
    <property type="entry name" value="ABC_transporter-like_CS"/>
</dbReference>
<evidence type="ECO:0000256" key="7">
    <source>
        <dbReference type="ARBA" id="ARBA00022989"/>
    </source>
</evidence>
<keyword evidence="7 9" id="KW-1133">Transmembrane helix</keyword>
<dbReference type="InterPro" id="IPR036640">
    <property type="entry name" value="ABC1_TM_sf"/>
</dbReference>
<evidence type="ECO:0000256" key="4">
    <source>
        <dbReference type="ARBA" id="ARBA00022692"/>
    </source>
</evidence>
<dbReference type="SUPFAM" id="SSF52540">
    <property type="entry name" value="P-loop containing nucleoside triphosphate hydrolases"/>
    <property type="match status" value="1"/>
</dbReference>
<dbReference type="Proteomes" id="UP000184278">
    <property type="component" value="Unassembled WGS sequence"/>
</dbReference>
<dbReference type="AlphaFoldDB" id="A0A1M5YFP9"/>
<dbReference type="Gene3D" id="3.40.50.300">
    <property type="entry name" value="P-loop containing nucleotide triphosphate hydrolases"/>
    <property type="match status" value="1"/>
</dbReference>
<feature type="transmembrane region" description="Helical" evidence="9">
    <location>
        <begin position="72"/>
        <end position="96"/>
    </location>
</feature>
<gene>
    <name evidence="12" type="ORF">SAMN02745229_01437</name>
</gene>
<dbReference type="GO" id="GO:0015421">
    <property type="term" value="F:ABC-type oligopeptide transporter activity"/>
    <property type="evidence" value="ECO:0007669"/>
    <property type="project" value="TreeGrafter"/>
</dbReference>
<feature type="domain" description="ABC transporter" evidence="10">
    <location>
        <begin position="346"/>
        <end position="581"/>
    </location>
</feature>
<dbReference type="PROSITE" id="PS00211">
    <property type="entry name" value="ABC_TRANSPORTER_1"/>
    <property type="match status" value="1"/>
</dbReference>
<evidence type="ECO:0000256" key="9">
    <source>
        <dbReference type="SAM" id="Phobius"/>
    </source>
</evidence>
<keyword evidence="8 9" id="KW-0472">Membrane</keyword>
<dbReference type="STRING" id="1121131.SAMN02745229_01437"/>
<dbReference type="OrthoDB" id="9762778at2"/>
<name>A0A1M5YFP9_BUTFI</name>
<evidence type="ECO:0000259" key="10">
    <source>
        <dbReference type="PROSITE" id="PS50893"/>
    </source>
</evidence>
<evidence type="ECO:0000256" key="6">
    <source>
        <dbReference type="ARBA" id="ARBA00022840"/>
    </source>
</evidence>
<keyword evidence="3" id="KW-1003">Cell membrane</keyword>
<evidence type="ECO:0000313" key="13">
    <source>
        <dbReference type="Proteomes" id="UP000184278"/>
    </source>
</evidence>
<evidence type="ECO:0000256" key="2">
    <source>
        <dbReference type="ARBA" id="ARBA00022448"/>
    </source>
</evidence>
<evidence type="ECO:0000256" key="5">
    <source>
        <dbReference type="ARBA" id="ARBA00022741"/>
    </source>
</evidence>
<dbReference type="FunFam" id="3.40.50.300:FF:000221">
    <property type="entry name" value="Multidrug ABC transporter ATP-binding protein"/>
    <property type="match status" value="1"/>
</dbReference>
<dbReference type="PROSITE" id="PS50929">
    <property type="entry name" value="ABC_TM1F"/>
    <property type="match status" value="1"/>
</dbReference>
<comment type="subcellular location">
    <subcellularLocation>
        <location evidence="1">Cell membrane</location>
        <topology evidence="1">Multi-pass membrane protein</topology>
    </subcellularLocation>
</comment>
<feature type="transmembrane region" description="Helical" evidence="9">
    <location>
        <begin position="21"/>
        <end position="41"/>
    </location>
</feature>
<dbReference type="PANTHER" id="PTHR43394:SF1">
    <property type="entry name" value="ATP-BINDING CASSETTE SUB-FAMILY B MEMBER 10, MITOCHONDRIAL"/>
    <property type="match status" value="1"/>
</dbReference>
<dbReference type="Pfam" id="PF00664">
    <property type="entry name" value="ABC_membrane"/>
    <property type="match status" value="1"/>
</dbReference>
<feature type="transmembrane region" description="Helical" evidence="9">
    <location>
        <begin position="260"/>
        <end position="277"/>
    </location>
</feature>
<feature type="transmembrane region" description="Helical" evidence="9">
    <location>
        <begin position="167"/>
        <end position="189"/>
    </location>
</feature>
<dbReference type="InterPro" id="IPR027417">
    <property type="entry name" value="P-loop_NTPase"/>
</dbReference>
<proteinExistence type="predicted"/>
<dbReference type="EMBL" id="FQXK01000011">
    <property type="protein sequence ID" value="SHI10678.1"/>
    <property type="molecule type" value="Genomic_DNA"/>
</dbReference>
<accession>A0A1M5YFP9</accession>
<feature type="domain" description="ABC transmembrane type-1" evidence="11">
    <location>
        <begin position="21"/>
        <end position="313"/>
    </location>
</feature>
<dbReference type="Pfam" id="PF00005">
    <property type="entry name" value="ABC_tran"/>
    <property type="match status" value="1"/>
</dbReference>
<dbReference type="InterPro" id="IPR039421">
    <property type="entry name" value="Type_1_exporter"/>
</dbReference>
<keyword evidence="2" id="KW-0813">Transport</keyword>
<dbReference type="PANTHER" id="PTHR43394">
    <property type="entry name" value="ATP-DEPENDENT PERMEASE MDL1, MITOCHONDRIAL"/>
    <property type="match status" value="1"/>
</dbReference>
<dbReference type="GO" id="GO:0005524">
    <property type="term" value="F:ATP binding"/>
    <property type="evidence" value="ECO:0007669"/>
    <property type="project" value="UniProtKB-KW"/>
</dbReference>
<evidence type="ECO:0000259" key="11">
    <source>
        <dbReference type="PROSITE" id="PS50929"/>
    </source>
</evidence>
<keyword evidence="6 12" id="KW-0067">ATP-binding</keyword>
<organism evidence="12 13">
    <name type="scientific">Butyrivibrio fibrisolvens DSM 3071</name>
    <dbReference type="NCBI Taxonomy" id="1121131"/>
    <lineage>
        <taxon>Bacteria</taxon>
        <taxon>Bacillati</taxon>
        <taxon>Bacillota</taxon>
        <taxon>Clostridia</taxon>
        <taxon>Lachnospirales</taxon>
        <taxon>Lachnospiraceae</taxon>
        <taxon>Butyrivibrio</taxon>
    </lineage>
</organism>
<protein>
    <submittedName>
        <fullName evidence="12">ATP-binding cassette, subfamily B</fullName>
    </submittedName>
</protein>
<keyword evidence="4 9" id="KW-0812">Transmembrane</keyword>
<reference evidence="13" key="1">
    <citation type="submission" date="2016-11" db="EMBL/GenBank/DDBJ databases">
        <authorList>
            <person name="Varghese N."/>
            <person name="Submissions S."/>
        </authorList>
    </citation>
    <scope>NUCLEOTIDE SEQUENCE [LARGE SCALE GENOMIC DNA]</scope>
    <source>
        <strain evidence="13">DSM 3071</strain>
    </source>
</reference>
<evidence type="ECO:0000256" key="1">
    <source>
        <dbReference type="ARBA" id="ARBA00004651"/>
    </source>
</evidence>
<dbReference type="RefSeq" id="WP_073386668.1">
    <property type="nucleotide sequence ID" value="NZ_FQXK01000011.1"/>
</dbReference>
<dbReference type="InterPro" id="IPR003439">
    <property type="entry name" value="ABC_transporter-like_ATP-bd"/>
</dbReference>
<sequence length="598" mass="66185">MKGKKKSHMGLLFKEMGAFKITMILSIIVAAVGAYVSLRAYGYIYNAAREVIIHIEDSGGVDTLYLIDMGKHILFCVTGAYGLYGLALLFSHITAFNTAARLKKRLLRHIGSLPLGYFDTHPSGVLRKLVEKNTDAAETLIAHQIPNTAQSIALPVFFAIYMFKYNAMMAIACIIPVVIGFILLVSIMMGGGSDFVRKYQKASADMSDACVEYVRGIPVMKTFGQSADSFKRYKDAVTNFADFVYKFAISMMNADSSYNTAINSIFVTLIPAALYMFKTSTDSKSVILDFIFFASMIPLAVTLLKRIMSNSSESIIVDEAMEALEKVFNEKSQSFAGSLEPENFDISIRDLTFRYSKDTPVVIDGVNLEIPEKSTVAFVGMSGSGKSTIANLIARFWDVEEGAIKIGGCELKELSKKSIDSLMSVVFQESTLLKTTLAQNVALYKPDATKDEILRALHLAQCDDILERLPDGIDTVYGSKGTYFSGGEIQRIAIARAILKDAPIVILDEATAFADAENEYLIRKALEKLLADKTVIMIAHRMQTVRNADKICVIDNGKIAESGTHRELMIMNGIYKKMTDEYEKAVNWKFERREAVNA</sequence>
<evidence type="ECO:0000256" key="8">
    <source>
        <dbReference type="ARBA" id="ARBA00023136"/>
    </source>
</evidence>